<dbReference type="Pfam" id="PF18895">
    <property type="entry name" value="T4SS_pilin"/>
    <property type="match status" value="1"/>
</dbReference>
<evidence type="ECO:0000313" key="2">
    <source>
        <dbReference type="EMBL" id="OGM93796.1"/>
    </source>
</evidence>
<proteinExistence type="predicted"/>
<comment type="caution">
    <text evidence="2">The sequence shown here is derived from an EMBL/GenBank/DDBJ whole genome shotgun (WGS) entry which is preliminary data.</text>
</comment>
<gene>
    <name evidence="2" type="ORF">A2935_02670</name>
</gene>
<sequence length="89" mass="9696">MVVLNQFLGKVVVQIINPIILLLAAAAFILFLWGVFEFIKGAGDEGKREEGKRAILWGIIGLVIIFGAYGIINIALGTFNIAPIQRISQ</sequence>
<feature type="transmembrane region" description="Helical" evidence="1">
    <location>
        <begin position="12"/>
        <end position="33"/>
    </location>
</feature>
<reference evidence="2 3" key="1">
    <citation type="journal article" date="2016" name="Nat. Commun.">
        <title>Thousands of microbial genomes shed light on interconnected biogeochemical processes in an aquifer system.</title>
        <authorList>
            <person name="Anantharaman K."/>
            <person name="Brown C.T."/>
            <person name="Hug L.A."/>
            <person name="Sharon I."/>
            <person name="Castelle C.J."/>
            <person name="Probst A.J."/>
            <person name="Thomas B.C."/>
            <person name="Singh A."/>
            <person name="Wilkins M.J."/>
            <person name="Karaoz U."/>
            <person name="Brodie E.L."/>
            <person name="Williams K.H."/>
            <person name="Hubbard S.S."/>
            <person name="Banfield J.F."/>
        </authorList>
    </citation>
    <scope>NUCLEOTIDE SEQUENCE [LARGE SCALE GENOMIC DNA]</scope>
</reference>
<dbReference type="EMBL" id="MGIS01000006">
    <property type="protein sequence ID" value="OGM93796.1"/>
    <property type="molecule type" value="Genomic_DNA"/>
</dbReference>
<evidence type="ECO:0000313" key="3">
    <source>
        <dbReference type="Proteomes" id="UP000177011"/>
    </source>
</evidence>
<evidence type="ECO:0000256" key="1">
    <source>
        <dbReference type="SAM" id="Phobius"/>
    </source>
</evidence>
<accession>A0A1F8DZ68</accession>
<feature type="transmembrane region" description="Helical" evidence="1">
    <location>
        <begin position="54"/>
        <end position="76"/>
    </location>
</feature>
<protein>
    <submittedName>
        <fullName evidence="2">Uncharacterized protein</fullName>
    </submittedName>
</protein>
<dbReference type="Proteomes" id="UP000177011">
    <property type="component" value="Unassembled WGS sequence"/>
</dbReference>
<keyword evidence="1" id="KW-1133">Transmembrane helix</keyword>
<name>A0A1F8DZ68_9BACT</name>
<organism evidence="2 3">
    <name type="scientific">Candidatus Wolfebacteria bacterium RIFCSPLOWO2_01_FULL_47_17b</name>
    <dbReference type="NCBI Taxonomy" id="1802558"/>
    <lineage>
        <taxon>Bacteria</taxon>
        <taxon>Candidatus Wolfeibacteriota</taxon>
    </lineage>
</organism>
<keyword evidence="1" id="KW-0472">Membrane</keyword>
<dbReference type="InterPro" id="IPR043993">
    <property type="entry name" value="T4SS_pilin"/>
</dbReference>
<dbReference type="AlphaFoldDB" id="A0A1F8DZ68"/>
<keyword evidence="1" id="KW-0812">Transmembrane</keyword>